<dbReference type="RefSeq" id="WP_387390502.1">
    <property type="nucleotide sequence ID" value="NZ_JBIAMT010000001.1"/>
</dbReference>
<comment type="caution">
    <text evidence="1">The sequence shown here is derived from an EMBL/GenBank/DDBJ whole genome shotgun (WGS) entry which is preliminary data.</text>
</comment>
<organism evidence="1 2">
    <name type="scientific">Nocardia aobensis</name>
    <dbReference type="NCBI Taxonomy" id="257277"/>
    <lineage>
        <taxon>Bacteria</taxon>
        <taxon>Bacillati</taxon>
        <taxon>Actinomycetota</taxon>
        <taxon>Actinomycetes</taxon>
        <taxon>Mycobacteriales</taxon>
        <taxon>Nocardiaceae</taxon>
        <taxon>Nocardia</taxon>
    </lineage>
</organism>
<reference evidence="1 2" key="1">
    <citation type="submission" date="2024-10" db="EMBL/GenBank/DDBJ databases">
        <title>The Natural Products Discovery Center: Release of the First 8490 Sequenced Strains for Exploring Actinobacteria Biosynthetic Diversity.</title>
        <authorList>
            <person name="Kalkreuter E."/>
            <person name="Kautsar S.A."/>
            <person name="Yang D."/>
            <person name="Bader C.D."/>
            <person name="Teijaro C.N."/>
            <person name="Fluegel L."/>
            <person name="Davis C.M."/>
            <person name="Simpson J.R."/>
            <person name="Lauterbach L."/>
            <person name="Steele A.D."/>
            <person name="Gui C."/>
            <person name="Meng S."/>
            <person name="Li G."/>
            <person name="Viehrig K."/>
            <person name="Ye F."/>
            <person name="Su P."/>
            <person name="Kiefer A.F."/>
            <person name="Nichols A."/>
            <person name="Cepeda A.J."/>
            <person name="Yan W."/>
            <person name="Fan B."/>
            <person name="Jiang Y."/>
            <person name="Adhikari A."/>
            <person name="Zheng C.-J."/>
            <person name="Schuster L."/>
            <person name="Cowan T.M."/>
            <person name="Smanski M.J."/>
            <person name="Chevrette M.G."/>
            <person name="De Carvalho L.P.S."/>
            <person name="Shen B."/>
        </authorList>
    </citation>
    <scope>NUCLEOTIDE SEQUENCE [LARGE SCALE GENOMIC DNA]</scope>
    <source>
        <strain evidence="1 2">NPDC004119</strain>
    </source>
</reference>
<evidence type="ECO:0008006" key="3">
    <source>
        <dbReference type="Google" id="ProtNLM"/>
    </source>
</evidence>
<evidence type="ECO:0000313" key="1">
    <source>
        <dbReference type="EMBL" id="MFF0495944.1"/>
    </source>
</evidence>
<keyword evidence="2" id="KW-1185">Reference proteome</keyword>
<evidence type="ECO:0000313" key="2">
    <source>
        <dbReference type="Proteomes" id="UP001601442"/>
    </source>
</evidence>
<name>A0ABW6NXP1_9NOCA</name>
<accession>A0ABW6NXP1</accession>
<dbReference type="EMBL" id="JBIAMT010000001">
    <property type="protein sequence ID" value="MFF0495944.1"/>
    <property type="molecule type" value="Genomic_DNA"/>
</dbReference>
<sequence>MAGDASAQSGSLANSINDARDGNLTVKFSDKIRVNADEFVYIERDCQAFKDEISALQQIAQNIADRQHWGLGELTEGLDSAKVLVGWFRGKAKIVDPTRDTSNNVYDILQQHYQIVDDIQRIHRTIAQKYVETDQEFAAEYNALMANTPASPIGKVQIQPGIVPQSPAVGAP</sequence>
<proteinExistence type="predicted"/>
<gene>
    <name evidence="1" type="ORF">ACFYU5_06035</name>
</gene>
<protein>
    <recommendedName>
        <fullName evidence="3">PE domain-containing protein</fullName>
    </recommendedName>
</protein>
<dbReference type="Proteomes" id="UP001601442">
    <property type="component" value="Unassembled WGS sequence"/>
</dbReference>